<dbReference type="CTD" id="33279"/>
<dbReference type="AlphaFoldDB" id="B3MU51"/>
<dbReference type="OMA" id="ICFGEVR"/>
<proteinExistence type="predicted"/>
<feature type="region of interest" description="Disordered" evidence="1">
    <location>
        <begin position="79"/>
        <end position="139"/>
    </location>
</feature>
<dbReference type="InterPro" id="IPR038187">
    <property type="entry name" value="NAC_A/B_dom_sf"/>
</dbReference>
<dbReference type="SMART" id="SM01407">
    <property type="entry name" value="NAC"/>
    <property type="match status" value="1"/>
</dbReference>
<feature type="region of interest" description="Disordered" evidence="1">
    <location>
        <begin position="211"/>
        <end position="241"/>
    </location>
</feature>
<dbReference type="PhylomeDB" id="B3MU51"/>
<organism evidence="3 4">
    <name type="scientific">Drosophila ananassae</name>
    <name type="common">Fruit fly</name>
    <dbReference type="NCBI Taxonomy" id="7217"/>
    <lineage>
        <taxon>Eukaryota</taxon>
        <taxon>Metazoa</taxon>
        <taxon>Ecdysozoa</taxon>
        <taxon>Arthropoda</taxon>
        <taxon>Hexapoda</taxon>
        <taxon>Insecta</taxon>
        <taxon>Pterygota</taxon>
        <taxon>Neoptera</taxon>
        <taxon>Endopterygota</taxon>
        <taxon>Diptera</taxon>
        <taxon>Brachycera</taxon>
        <taxon>Muscomorpha</taxon>
        <taxon>Ephydroidea</taxon>
        <taxon>Drosophilidae</taxon>
        <taxon>Drosophila</taxon>
        <taxon>Sophophora</taxon>
    </lineage>
</organism>
<evidence type="ECO:0000313" key="4">
    <source>
        <dbReference type="Proteomes" id="UP000007801"/>
    </source>
</evidence>
<reference evidence="3 4" key="1">
    <citation type="journal article" date="2007" name="Nature">
        <title>Evolution of genes and genomes on the Drosophila phylogeny.</title>
        <authorList>
            <consortium name="Drosophila 12 Genomes Consortium"/>
            <person name="Clark A.G."/>
            <person name="Eisen M.B."/>
            <person name="Smith D.R."/>
            <person name="Bergman C.M."/>
            <person name="Oliver B."/>
            <person name="Markow T.A."/>
            <person name="Kaufman T.C."/>
            <person name="Kellis M."/>
            <person name="Gelbart W."/>
            <person name="Iyer V.N."/>
            <person name="Pollard D.A."/>
            <person name="Sackton T.B."/>
            <person name="Larracuente A.M."/>
            <person name="Singh N.D."/>
            <person name="Abad J.P."/>
            <person name="Abt D.N."/>
            <person name="Adryan B."/>
            <person name="Aguade M."/>
            <person name="Akashi H."/>
            <person name="Anderson W.W."/>
            <person name="Aquadro C.F."/>
            <person name="Ardell D.H."/>
            <person name="Arguello R."/>
            <person name="Artieri C.G."/>
            <person name="Barbash D.A."/>
            <person name="Barker D."/>
            <person name="Barsanti P."/>
            <person name="Batterham P."/>
            <person name="Batzoglou S."/>
            <person name="Begun D."/>
            <person name="Bhutkar A."/>
            <person name="Blanco E."/>
            <person name="Bosak S.A."/>
            <person name="Bradley R.K."/>
            <person name="Brand A.D."/>
            <person name="Brent M.R."/>
            <person name="Brooks A.N."/>
            <person name="Brown R.H."/>
            <person name="Butlin R.K."/>
            <person name="Caggese C."/>
            <person name="Calvi B.R."/>
            <person name="Bernardo de Carvalho A."/>
            <person name="Caspi A."/>
            <person name="Castrezana S."/>
            <person name="Celniker S.E."/>
            <person name="Chang J.L."/>
            <person name="Chapple C."/>
            <person name="Chatterji S."/>
            <person name="Chinwalla A."/>
            <person name="Civetta A."/>
            <person name="Clifton S.W."/>
            <person name="Comeron J.M."/>
            <person name="Costello J.C."/>
            <person name="Coyne J.A."/>
            <person name="Daub J."/>
            <person name="David R.G."/>
            <person name="Delcher A.L."/>
            <person name="Delehaunty K."/>
            <person name="Do C.B."/>
            <person name="Ebling H."/>
            <person name="Edwards K."/>
            <person name="Eickbush T."/>
            <person name="Evans J.D."/>
            <person name="Filipski A."/>
            <person name="Findeiss S."/>
            <person name="Freyhult E."/>
            <person name="Fulton L."/>
            <person name="Fulton R."/>
            <person name="Garcia A.C."/>
            <person name="Gardiner A."/>
            <person name="Garfield D.A."/>
            <person name="Garvin B.E."/>
            <person name="Gibson G."/>
            <person name="Gilbert D."/>
            <person name="Gnerre S."/>
            <person name="Godfrey J."/>
            <person name="Good R."/>
            <person name="Gotea V."/>
            <person name="Gravely B."/>
            <person name="Greenberg A.J."/>
            <person name="Griffiths-Jones S."/>
            <person name="Gross S."/>
            <person name="Guigo R."/>
            <person name="Gustafson E.A."/>
            <person name="Haerty W."/>
            <person name="Hahn M.W."/>
            <person name="Halligan D.L."/>
            <person name="Halpern A.L."/>
            <person name="Halter G.M."/>
            <person name="Han M.V."/>
            <person name="Heger A."/>
            <person name="Hillier L."/>
            <person name="Hinrichs A.S."/>
            <person name="Holmes I."/>
            <person name="Hoskins R.A."/>
            <person name="Hubisz M.J."/>
            <person name="Hultmark D."/>
            <person name="Huntley M.A."/>
            <person name="Jaffe D.B."/>
            <person name="Jagadeeshan S."/>
            <person name="Jeck W.R."/>
            <person name="Johnson J."/>
            <person name="Jones C.D."/>
            <person name="Jordan W.C."/>
            <person name="Karpen G.H."/>
            <person name="Kataoka E."/>
            <person name="Keightley P.D."/>
            <person name="Kheradpour P."/>
            <person name="Kirkness E.F."/>
            <person name="Koerich L.B."/>
            <person name="Kristiansen K."/>
            <person name="Kudrna D."/>
            <person name="Kulathinal R.J."/>
            <person name="Kumar S."/>
            <person name="Kwok R."/>
            <person name="Lander E."/>
            <person name="Langley C.H."/>
            <person name="Lapoint R."/>
            <person name="Lazzaro B.P."/>
            <person name="Lee S.J."/>
            <person name="Levesque L."/>
            <person name="Li R."/>
            <person name="Lin C.F."/>
            <person name="Lin M.F."/>
            <person name="Lindblad-Toh K."/>
            <person name="Llopart A."/>
            <person name="Long M."/>
            <person name="Low L."/>
            <person name="Lozovsky E."/>
            <person name="Lu J."/>
            <person name="Luo M."/>
            <person name="Machado C.A."/>
            <person name="Makalowski W."/>
            <person name="Marzo M."/>
            <person name="Matsuda M."/>
            <person name="Matzkin L."/>
            <person name="McAllister B."/>
            <person name="McBride C.S."/>
            <person name="McKernan B."/>
            <person name="McKernan K."/>
            <person name="Mendez-Lago M."/>
            <person name="Minx P."/>
            <person name="Mollenhauer M.U."/>
            <person name="Montooth K."/>
            <person name="Mount S.M."/>
            <person name="Mu X."/>
            <person name="Myers E."/>
            <person name="Negre B."/>
            <person name="Newfeld S."/>
            <person name="Nielsen R."/>
            <person name="Noor M.A."/>
            <person name="O'Grady P."/>
            <person name="Pachter L."/>
            <person name="Papaceit M."/>
            <person name="Parisi M.J."/>
            <person name="Parisi M."/>
            <person name="Parts L."/>
            <person name="Pedersen J.S."/>
            <person name="Pesole G."/>
            <person name="Phillippy A.M."/>
            <person name="Ponting C.P."/>
            <person name="Pop M."/>
            <person name="Porcelli D."/>
            <person name="Powell J.R."/>
            <person name="Prohaska S."/>
            <person name="Pruitt K."/>
            <person name="Puig M."/>
            <person name="Quesneville H."/>
            <person name="Ram K.R."/>
            <person name="Rand D."/>
            <person name="Rasmussen M.D."/>
            <person name="Reed L.K."/>
            <person name="Reenan R."/>
            <person name="Reily A."/>
            <person name="Remington K.A."/>
            <person name="Rieger T.T."/>
            <person name="Ritchie M.G."/>
            <person name="Robin C."/>
            <person name="Rogers Y.H."/>
            <person name="Rohde C."/>
            <person name="Rozas J."/>
            <person name="Rubenfield M.J."/>
            <person name="Ruiz A."/>
            <person name="Russo S."/>
            <person name="Salzberg S.L."/>
            <person name="Sanchez-Gracia A."/>
            <person name="Saranga D.J."/>
            <person name="Sato H."/>
            <person name="Schaeffer S.W."/>
            <person name="Schatz M.C."/>
            <person name="Schlenke T."/>
            <person name="Schwartz R."/>
            <person name="Segarra C."/>
            <person name="Singh R.S."/>
            <person name="Sirot L."/>
            <person name="Sirota M."/>
            <person name="Sisneros N.B."/>
            <person name="Smith C.D."/>
            <person name="Smith T.F."/>
            <person name="Spieth J."/>
            <person name="Stage D.E."/>
            <person name="Stark A."/>
            <person name="Stephan W."/>
            <person name="Strausberg R.L."/>
            <person name="Strempel S."/>
            <person name="Sturgill D."/>
            <person name="Sutton G."/>
            <person name="Sutton G.G."/>
            <person name="Tao W."/>
            <person name="Teichmann S."/>
            <person name="Tobari Y.N."/>
            <person name="Tomimura Y."/>
            <person name="Tsolas J.M."/>
            <person name="Valente V.L."/>
            <person name="Venter E."/>
            <person name="Venter J.C."/>
            <person name="Vicario S."/>
            <person name="Vieira F.G."/>
            <person name="Vilella A.J."/>
            <person name="Villasante A."/>
            <person name="Walenz B."/>
            <person name="Wang J."/>
            <person name="Wasserman M."/>
            <person name="Watts T."/>
            <person name="Wilson D."/>
            <person name="Wilson R.K."/>
            <person name="Wing R.A."/>
            <person name="Wolfner M.F."/>
            <person name="Wong A."/>
            <person name="Wong G.K."/>
            <person name="Wu C.I."/>
            <person name="Wu G."/>
            <person name="Yamamoto D."/>
            <person name="Yang H.P."/>
            <person name="Yang S.P."/>
            <person name="Yorke J.A."/>
            <person name="Yoshida K."/>
            <person name="Zdobnov E."/>
            <person name="Zhang P."/>
            <person name="Zhang Y."/>
            <person name="Zimin A.V."/>
            <person name="Baldwin J."/>
            <person name="Abdouelleil A."/>
            <person name="Abdulkadir J."/>
            <person name="Abebe A."/>
            <person name="Abera B."/>
            <person name="Abreu J."/>
            <person name="Acer S.C."/>
            <person name="Aftuck L."/>
            <person name="Alexander A."/>
            <person name="An P."/>
            <person name="Anderson E."/>
            <person name="Anderson S."/>
            <person name="Arachi H."/>
            <person name="Azer M."/>
            <person name="Bachantsang P."/>
            <person name="Barry A."/>
            <person name="Bayul T."/>
            <person name="Berlin A."/>
            <person name="Bessette D."/>
            <person name="Bloom T."/>
            <person name="Blye J."/>
            <person name="Boguslavskiy L."/>
            <person name="Bonnet C."/>
            <person name="Boukhgalter B."/>
            <person name="Bourzgui I."/>
            <person name="Brown A."/>
            <person name="Cahill P."/>
            <person name="Channer S."/>
            <person name="Cheshatsang Y."/>
            <person name="Chuda L."/>
            <person name="Citroen M."/>
            <person name="Collymore A."/>
            <person name="Cooke P."/>
            <person name="Costello M."/>
            <person name="D'Aco K."/>
            <person name="Daza R."/>
            <person name="De Haan G."/>
            <person name="DeGray S."/>
            <person name="DeMaso C."/>
            <person name="Dhargay N."/>
            <person name="Dooley K."/>
            <person name="Dooley E."/>
            <person name="Doricent M."/>
            <person name="Dorje P."/>
            <person name="Dorjee K."/>
            <person name="Dupes A."/>
            <person name="Elong R."/>
            <person name="Falk J."/>
            <person name="Farina A."/>
            <person name="Faro S."/>
            <person name="Ferguson D."/>
            <person name="Fisher S."/>
            <person name="Foley C.D."/>
            <person name="Franke A."/>
            <person name="Friedrich D."/>
            <person name="Gadbois L."/>
            <person name="Gearin G."/>
            <person name="Gearin C.R."/>
            <person name="Giannoukos G."/>
            <person name="Goode T."/>
            <person name="Graham J."/>
            <person name="Grandbois E."/>
            <person name="Grewal S."/>
            <person name="Gyaltsen K."/>
            <person name="Hafez N."/>
            <person name="Hagos B."/>
            <person name="Hall J."/>
            <person name="Henson C."/>
            <person name="Hollinger A."/>
            <person name="Honan T."/>
            <person name="Huard M.D."/>
            <person name="Hughes L."/>
            <person name="Hurhula B."/>
            <person name="Husby M.E."/>
            <person name="Kamat A."/>
            <person name="Kanga B."/>
            <person name="Kashin S."/>
            <person name="Khazanovich D."/>
            <person name="Kisner P."/>
            <person name="Lance K."/>
            <person name="Lara M."/>
            <person name="Lee W."/>
            <person name="Lennon N."/>
            <person name="Letendre F."/>
            <person name="LeVine R."/>
            <person name="Lipovsky A."/>
            <person name="Liu X."/>
            <person name="Liu J."/>
            <person name="Liu S."/>
            <person name="Lokyitsang T."/>
            <person name="Lokyitsang Y."/>
            <person name="Lubonja R."/>
            <person name="Lui A."/>
            <person name="MacDonald P."/>
            <person name="Magnisalis V."/>
            <person name="Maru K."/>
            <person name="Matthews C."/>
            <person name="McCusker W."/>
            <person name="McDonough S."/>
            <person name="Mehta T."/>
            <person name="Meldrim J."/>
            <person name="Meneus L."/>
            <person name="Mihai O."/>
            <person name="Mihalev A."/>
            <person name="Mihova T."/>
            <person name="Mittelman R."/>
            <person name="Mlenga V."/>
            <person name="Montmayeur A."/>
            <person name="Mulrain L."/>
            <person name="Navidi A."/>
            <person name="Naylor J."/>
            <person name="Negash T."/>
            <person name="Nguyen T."/>
            <person name="Nguyen N."/>
            <person name="Nicol R."/>
            <person name="Norbu C."/>
            <person name="Norbu N."/>
            <person name="Novod N."/>
            <person name="O'Neill B."/>
            <person name="Osman S."/>
            <person name="Markiewicz E."/>
            <person name="Oyono O.L."/>
            <person name="Patti C."/>
            <person name="Phunkhang P."/>
            <person name="Pierre F."/>
            <person name="Priest M."/>
            <person name="Raghuraman S."/>
            <person name="Rege F."/>
            <person name="Reyes R."/>
            <person name="Rise C."/>
            <person name="Rogov P."/>
            <person name="Ross K."/>
            <person name="Ryan E."/>
            <person name="Settipalli S."/>
            <person name="Shea T."/>
            <person name="Sherpa N."/>
            <person name="Shi L."/>
            <person name="Shih D."/>
            <person name="Sparrow T."/>
            <person name="Spaulding J."/>
            <person name="Stalker J."/>
            <person name="Stange-Thomann N."/>
            <person name="Stavropoulos S."/>
            <person name="Stone C."/>
            <person name="Strader C."/>
            <person name="Tesfaye S."/>
            <person name="Thomson T."/>
            <person name="Thoulutsang Y."/>
            <person name="Thoulutsang D."/>
            <person name="Topham K."/>
            <person name="Topping I."/>
            <person name="Tsamla T."/>
            <person name="Vassiliev H."/>
            <person name="Vo A."/>
            <person name="Wangchuk T."/>
            <person name="Wangdi T."/>
            <person name="Weiand M."/>
            <person name="Wilkinson J."/>
            <person name="Wilson A."/>
            <person name="Yadav S."/>
            <person name="Young G."/>
            <person name="Yu Q."/>
            <person name="Zembek L."/>
            <person name="Zhong D."/>
            <person name="Zimmer A."/>
            <person name="Zwirko Z."/>
            <person name="Jaffe D.B."/>
            <person name="Alvarez P."/>
            <person name="Brockman W."/>
            <person name="Butler J."/>
            <person name="Chin C."/>
            <person name="Gnerre S."/>
            <person name="Grabherr M."/>
            <person name="Kleber M."/>
            <person name="Mauceli E."/>
            <person name="MacCallum I."/>
        </authorList>
    </citation>
    <scope>NUCLEOTIDE SEQUENCE [LARGE SCALE GENOMIC DNA]</scope>
    <source>
        <strain evidence="4">Tucson 14024-0371.13</strain>
    </source>
</reference>
<dbReference type="eggNOG" id="KOG2239">
    <property type="taxonomic scope" value="Eukaryota"/>
</dbReference>
<dbReference type="CDD" id="cd22054">
    <property type="entry name" value="NAC_NACA"/>
    <property type="match status" value="1"/>
</dbReference>
<dbReference type="OrthoDB" id="3169036at2759"/>
<protein>
    <recommendedName>
        <fullName evidence="2">NAC-A/B domain-containing protein</fullName>
    </recommendedName>
</protein>
<gene>
    <name evidence="3" type="primary">Dana\GF24131</name>
    <name evidence="3" type="synonym">dana_GLEANR_888</name>
    <name evidence="3" type="ORF">GF24131</name>
</gene>
<dbReference type="KEGG" id="dan:6506765"/>
<accession>B3MU51</accession>
<dbReference type="FunCoup" id="B3MU51">
    <property type="interactions" value="2"/>
</dbReference>
<dbReference type="GeneID" id="6506765"/>
<sequence length="287" mass="31335">MGKKQKMKKAAQMAANGQVPAELQKQIDEKERATAAAACALACASKEKMDGIPLDPAYRNNLKKLMNLAQKLPSNLLSAKKMEKQPSSDSGTGDSGEEDDLSDSDDEIPDLVDAETKRQLGLGLNMPGEAPKQSRGEKKARRLLMKLDLKPMENVARVTMRKNKNILLYIDRPDVYKVPHGDTIICFGEVRVEDISTAAAAQAAERYRMPATGEAEDSKDGLKDTAAVAHPDDDDDEEVDEEAAKVLDEKDIELVEMQAVCTRKQAIKALLKNENDVVNAIMALTVG</sequence>
<dbReference type="Gene3D" id="1.10.8.10">
    <property type="entry name" value="DNA helicase RuvA subunit, C-terminal domain"/>
    <property type="match status" value="1"/>
</dbReference>
<evidence type="ECO:0000259" key="2">
    <source>
        <dbReference type="PROSITE" id="PS51151"/>
    </source>
</evidence>
<keyword evidence="4" id="KW-1185">Reference proteome</keyword>
<dbReference type="EMBL" id="CH902624">
    <property type="protein sequence ID" value="EDV33380.1"/>
    <property type="molecule type" value="Genomic_DNA"/>
</dbReference>
<dbReference type="STRING" id="7217.B3MU51"/>
<feature type="region of interest" description="Disordered" evidence="1">
    <location>
        <begin position="1"/>
        <end position="22"/>
    </location>
</feature>
<dbReference type="PROSITE" id="PS51151">
    <property type="entry name" value="NAC_AB"/>
    <property type="match status" value="1"/>
</dbReference>
<dbReference type="HOGENOM" id="CLU_057806_1_2_1"/>
<evidence type="ECO:0000256" key="1">
    <source>
        <dbReference type="SAM" id="MobiDB-lite"/>
    </source>
</evidence>
<feature type="compositionally biased region" description="Acidic residues" evidence="1">
    <location>
        <begin position="95"/>
        <end position="113"/>
    </location>
</feature>
<name>B3MU51_DROAN</name>
<dbReference type="InterPro" id="IPR016641">
    <property type="entry name" value="EGD2/NACA0like"/>
</dbReference>
<feature type="compositionally biased region" description="Acidic residues" evidence="1">
    <location>
        <begin position="232"/>
        <end position="241"/>
    </location>
</feature>
<dbReference type="Pfam" id="PF01849">
    <property type="entry name" value="NAC"/>
    <property type="match status" value="1"/>
</dbReference>
<dbReference type="InterPro" id="IPR002715">
    <property type="entry name" value="Nas_poly-pep-assoc_cplx_dom"/>
</dbReference>
<dbReference type="Gene3D" id="2.20.70.30">
    <property type="entry name" value="Nascent polypeptide-associated complex domain"/>
    <property type="match status" value="1"/>
</dbReference>
<feature type="domain" description="NAC-A/B" evidence="2">
    <location>
        <begin position="134"/>
        <end position="199"/>
    </location>
</feature>
<dbReference type="Proteomes" id="UP000007801">
    <property type="component" value="Unassembled WGS sequence"/>
</dbReference>
<dbReference type="InParanoid" id="B3MU51"/>
<dbReference type="GO" id="GO:0005854">
    <property type="term" value="C:nascent polypeptide-associated complex"/>
    <property type="evidence" value="ECO:0007669"/>
    <property type="project" value="InterPro"/>
</dbReference>
<dbReference type="PANTHER" id="PTHR21713">
    <property type="entry name" value="NASCENT POLYPEPTIDE ASSOCIATED COMPLEX ALPHA SUBUNIT-RELATED"/>
    <property type="match status" value="1"/>
</dbReference>
<evidence type="ECO:0000313" key="3">
    <source>
        <dbReference type="EMBL" id="EDV33380.1"/>
    </source>
</evidence>